<name>A0ABZ2T412_9ENTE</name>
<evidence type="ECO:0000313" key="1">
    <source>
        <dbReference type="EMBL" id="WYJ86121.1"/>
    </source>
</evidence>
<keyword evidence="2" id="KW-1185">Reference proteome</keyword>
<reference evidence="2" key="1">
    <citation type="submission" date="2017-05" db="EMBL/GenBank/DDBJ databases">
        <title>The Genome Sequence of EEnterococcus faecalis 9F2_4866.</title>
        <authorList>
            <consortium name="The Broad Institute Genomics Platform"/>
            <consortium name="The Broad Institute Genomic Center for Infectious Diseases"/>
            <person name="Earl A."/>
            <person name="Manson A."/>
            <person name="Schwartman J."/>
            <person name="Gilmore M."/>
            <person name="Abouelleil A."/>
            <person name="Cao P."/>
            <person name="Chapman S."/>
            <person name="Cusick C."/>
            <person name="Shea T."/>
            <person name="Young S."/>
            <person name="Neafsey D."/>
            <person name="Nusbaum C."/>
            <person name="Birren B."/>
        </authorList>
    </citation>
    <scope>NUCLEOTIDE SEQUENCE [LARGE SCALE GENOMIC DNA]</scope>
    <source>
        <strain evidence="2">12C11_DIV0727</strain>
    </source>
</reference>
<dbReference type="RefSeq" id="WP_339099752.1">
    <property type="nucleotide sequence ID" value="NZ_CP147248.1"/>
</dbReference>
<dbReference type="InterPro" id="IPR046092">
    <property type="entry name" value="DUF6110"/>
</dbReference>
<accession>A0ABZ2T412</accession>
<evidence type="ECO:0000313" key="2">
    <source>
        <dbReference type="Proteomes" id="UP000195080"/>
    </source>
</evidence>
<dbReference type="EMBL" id="CP147248">
    <property type="protein sequence ID" value="WYJ86121.1"/>
    <property type="molecule type" value="Genomic_DNA"/>
</dbReference>
<dbReference type="Proteomes" id="UP000195080">
    <property type="component" value="Chromosome"/>
</dbReference>
<proteinExistence type="predicted"/>
<dbReference type="Pfam" id="PF19605">
    <property type="entry name" value="DUF6110"/>
    <property type="match status" value="1"/>
</dbReference>
<evidence type="ECO:0008006" key="3">
    <source>
        <dbReference type="Google" id="ProtNLM"/>
    </source>
</evidence>
<sequence length="104" mass="11498">MFKQAKSISKFSKKGSLFIGGILFGSAGFKLLSSKEAKNIYSHGLSKAFKIKDSIDTSLSAIKQHADDVQANARDIYNREEKNSNLEMINVDAEENLIDNDAKL</sequence>
<reference evidence="1 2" key="2">
    <citation type="submission" date="2024-03" db="EMBL/GenBank/DDBJ databases">
        <title>The Genome Sequence of Enterococcus sp. DIV0727d.</title>
        <authorList>
            <consortium name="The Broad Institute Genomics Platform"/>
            <consortium name="The Broad Institute Microbial Omics Core"/>
            <consortium name="The Broad Institute Genomic Center for Infectious Diseases"/>
            <person name="Earl A."/>
            <person name="Manson A."/>
            <person name="Gilmore M."/>
            <person name="Schwartman J."/>
            <person name="Shea T."/>
            <person name="Abouelleil A."/>
            <person name="Cao P."/>
            <person name="Chapman S."/>
            <person name="Cusick C."/>
            <person name="Young S."/>
            <person name="Neafsey D."/>
            <person name="Nusbaum C."/>
            <person name="Birren B."/>
        </authorList>
    </citation>
    <scope>NUCLEOTIDE SEQUENCE [LARGE SCALE GENOMIC DNA]</scope>
    <source>
        <strain evidence="1 2">12C11_DIV0727</strain>
    </source>
</reference>
<organism evidence="1 2">
    <name type="scientific">Candidatus Enterococcus lemimoniae</name>
    <dbReference type="NCBI Taxonomy" id="1834167"/>
    <lineage>
        <taxon>Bacteria</taxon>
        <taxon>Bacillati</taxon>
        <taxon>Bacillota</taxon>
        <taxon>Bacilli</taxon>
        <taxon>Lactobacillales</taxon>
        <taxon>Enterococcaceae</taxon>
        <taxon>Enterococcus</taxon>
    </lineage>
</organism>
<protein>
    <recommendedName>
        <fullName evidence="3">YtxH domain-containing protein</fullName>
    </recommendedName>
</protein>
<gene>
    <name evidence="1" type="ORF">A5866_001199</name>
</gene>